<organism evidence="1 2">
    <name type="scientific">Nocardia thailandica</name>
    <dbReference type="NCBI Taxonomy" id="257275"/>
    <lineage>
        <taxon>Bacteria</taxon>
        <taxon>Bacillati</taxon>
        <taxon>Actinomycetota</taxon>
        <taxon>Actinomycetes</taxon>
        <taxon>Mycobacteriales</taxon>
        <taxon>Nocardiaceae</taxon>
        <taxon>Nocardia</taxon>
    </lineage>
</organism>
<name>A0ABW6PUB6_9NOCA</name>
<keyword evidence="1" id="KW-0240">DNA-directed RNA polymerase</keyword>
<dbReference type="GO" id="GO:0000428">
    <property type="term" value="C:DNA-directed RNA polymerase complex"/>
    <property type="evidence" value="ECO:0007669"/>
    <property type="project" value="UniProtKB-KW"/>
</dbReference>
<accession>A0ABW6PUB6</accession>
<proteinExistence type="predicted"/>
<sequence length="162" mass="17173">MDSSNPVVVGVDSPQSRCEFYRRVCDLPAVVDVGTGQITFRAGALGAVIMPVALGQQVRAAVDRKAQGPYPIIGQPRAGAWTFLVRSDLREAPAPAVRAQLWRARVAVITEGDIGLPSPASETRPVRIWVAPATTPFRLSGTDVLAVTRAAITATEARSVLS</sequence>
<dbReference type="RefSeq" id="WP_387702467.1">
    <property type="nucleotide sequence ID" value="NZ_JBIAMX010000017.1"/>
</dbReference>
<protein>
    <submittedName>
        <fullName evidence="1">DNA-directed RNA polymerase subunit beta</fullName>
    </submittedName>
</protein>
<evidence type="ECO:0000313" key="2">
    <source>
        <dbReference type="Proteomes" id="UP001601444"/>
    </source>
</evidence>
<keyword evidence="2" id="KW-1185">Reference proteome</keyword>
<keyword evidence="1" id="KW-0804">Transcription</keyword>
<gene>
    <name evidence="1" type="ORF">ACFYTF_24600</name>
</gene>
<dbReference type="EMBL" id="JBIAMX010000017">
    <property type="protein sequence ID" value="MFF0546021.1"/>
    <property type="molecule type" value="Genomic_DNA"/>
</dbReference>
<evidence type="ECO:0000313" key="1">
    <source>
        <dbReference type="EMBL" id="MFF0546021.1"/>
    </source>
</evidence>
<reference evidence="1 2" key="1">
    <citation type="submission" date="2024-10" db="EMBL/GenBank/DDBJ databases">
        <title>The Natural Products Discovery Center: Release of the First 8490 Sequenced Strains for Exploring Actinobacteria Biosynthetic Diversity.</title>
        <authorList>
            <person name="Kalkreuter E."/>
            <person name="Kautsar S.A."/>
            <person name="Yang D."/>
            <person name="Bader C.D."/>
            <person name="Teijaro C.N."/>
            <person name="Fluegel L."/>
            <person name="Davis C.M."/>
            <person name="Simpson J.R."/>
            <person name="Lauterbach L."/>
            <person name="Steele A.D."/>
            <person name="Gui C."/>
            <person name="Meng S."/>
            <person name="Li G."/>
            <person name="Viehrig K."/>
            <person name="Ye F."/>
            <person name="Su P."/>
            <person name="Kiefer A.F."/>
            <person name="Nichols A."/>
            <person name="Cepeda A.J."/>
            <person name="Yan W."/>
            <person name="Fan B."/>
            <person name="Jiang Y."/>
            <person name="Adhikari A."/>
            <person name="Zheng C.-J."/>
            <person name="Schuster L."/>
            <person name="Cowan T.M."/>
            <person name="Smanski M.J."/>
            <person name="Chevrette M.G."/>
            <person name="De Carvalho L.P.S."/>
            <person name="Shen B."/>
        </authorList>
    </citation>
    <scope>NUCLEOTIDE SEQUENCE [LARGE SCALE GENOMIC DNA]</scope>
    <source>
        <strain evidence="1 2">NPDC004045</strain>
    </source>
</reference>
<comment type="caution">
    <text evidence="1">The sequence shown here is derived from an EMBL/GenBank/DDBJ whole genome shotgun (WGS) entry which is preliminary data.</text>
</comment>
<dbReference type="Proteomes" id="UP001601444">
    <property type="component" value="Unassembled WGS sequence"/>
</dbReference>